<dbReference type="InterPro" id="IPR008930">
    <property type="entry name" value="Terpenoid_cyclase/PrenylTrfase"/>
</dbReference>
<reference evidence="1 2" key="1">
    <citation type="journal article" date="2021" name="BMC Genomics">
        <title>Datura genome reveals duplications of psychoactive alkaloid biosynthetic genes and high mutation rate following tissue culture.</title>
        <authorList>
            <person name="Rajewski A."/>
            <person name="Carter-House D."/>
            <person name="Stajich J."/>
            <person name="Litt A."/>
        </authorList>
    </citation>
    <scope>NUCLEOTIDE SEQUENCE [LARGE SCALE GENOMIC DNA]</scope>
    <source>
        <strain evidence="1">AR-01</strain>
    </source>
</reference>
<dbReference type="Gene3D" id="1.50.10.20">
    <property type="match status" value="1"/>
</dbReference>
<evidence type="ECO:0000313" key="2">
    <source>
        <dbReference type="Proteomes" id="UP000823775"/>
    </source>
</evidence>
<dbReference type="InterPro" id="IPR018333">
    <property type="entry name" value="Squalene_cyclase"/>
</dbReference>
<comment type="caution">
    <text evidence="1">The sequence shown here is derived from an EMBL/GenBank/DDBJ whole genome shotgun (WGS) entry which is preliminary data.</text>
</comment>
<evidence type="ECO:0000313" key="1">
    <source>
        <dbReference type="EMBL" id="MCE3050458.1"/>
    </source>
</evidence>
<name>A0ABS8WI18_DATST</name>
<dbReference type="Proteomes" id="UP000823775">
    <property type="component" value="Unassembled WGS sequence"/>
</dbReference>
<dbReference type="EMBL" id="JACEIK010007600">
    <property type="protein sequence ID" value="MCE3050458.1"/>
    <property type="molecule type" value="Genomic_DNA"/>
</dbReference>
<dbReference type="PANTHER" id="PTHR11764:SF44">
    <property type="entry name" value="LANOSTEROL SYNTHASE"/>
    <property type="match status" value="1"/>
</dbReference>
<protein>
    <submittedName>
        <fullName evidence="1">Cycloartenol synthase 2</fullName>
    </submittedName>
</protein>
<dbReference type="PANTHER" id="PTHR11764">
    <property type="entry name" value="TERPENE CYCLASE/MUTASE FAMILY MEMBER"/>
    <property type="match status" value="1"/>
</dbReference>
<dbReference type="SUPFAM" id="SSF48239">
    <property type="entry name" value="Terpenoid cyclases/Protein prenyltransferases"/>
    <property type="match status" value="1"/>
</dbReference>
<feature type="non-terminal residue" evidence="1">
    <location>
        <position position="63"/>
    </location>
</feature>
<keyword evidence="2" id="KW-1185">Reference proteome</keyword>
<organism evidence="1 2">
    <name type="scientific">Datura stramonium</name>
    <name type="common">Jimsonweed</name>
    <name type="synonym">Common thornapple</name>
    <dbReference type="NCBI Taxonomy" id="4076"/>
    <lineage>
        <taxon>Eukaryota</taxon>
        <taxon>Viridiplantae</taxon>
        <taxon>Streptophyta</taxon>
        <taxon>Embryophyta</taxon>
        <taxon>Tracheophyta</taxon>
        <taxon>Spermatophyta</taxon>
        <taxon>Magnoliopsida</taxon>
        <taxon>eudicotyledons</taxon>
        <taxon>Gunneridae</taxon>
        <taxon>Pentapetalae</taxon>
        <taxon>asterids</taxon>
        <taxon>lamiids</taxon>
        <taxon>Solanales</taxon>
        <taxon>Solanaceae</taxon>
        <taxon>Solanoideae</taxon>
        <taxon>Datureae</taxon>
        <taxon>Datura</taxon>
    </lineage>
</organism>
<sequence length="63" mass="7234">MINPSETFGDITIDYQYVECTSAVIQALQSFKKYYPKYREKEIGACIRNALHFIQSIQLPDGS</sequence>
<gene>
    <name evidence="1" type="primary">CASBPX2</name>
    <name evidence="1" type="ORF">HAX54_047275</name>
</gene>
<accession>A0ABS8WI18</accession>
<proteinExistence type="predicted"/>